<dbReference type="InterPro" id="IPR051178">
    <property type="entry name" value="TfdA_dioxygenase"/>
</dbReference>
<sequence length="324" mass="36880">MGSLGEPSLTFKPLHPTFGAAVEGVDFSKPVPAEVLEEIKKGADRFGVLVFRGAHLNNETHIDFSKSLGDPNLYDVSAHIKAGRKMRFPEQPEIFDVSNVDDKGNIVTDADPARKEGNKGNFLWHADMVYNPRRALYSLLRAVELPPKGSGGETQYLDSRTAYDELPQDLKDEIEPLITNNSLMHNRKLGSPEFFKHIEPLDQPMARYKLVAPHEGSGRKNLYMTTYAHHLDGKTWEESKILFDRLWDHLIQEKYILTIYWDNNGDMVMWDNTAVLHRATSTGSYGEKYVRDMRRTTTKDNSAYSWGENDPNDPWEAGISQKRP</sequence>
<proteinExistence type="inferred from homology"/>
<dbReference type="Pfam" id="PF02668">
    <property type="entry name" value="TauD"/>
    <property type="match status" value="1"/>
</dbReference>
<feature type="domain" description="TauD/TfdA-like" evidence="7">
    <location>
        <begin position="11"/>
        <end position="297"/>
    </location>
</feature>
<dbReference type="SUPFAM" id="SSF51197">
    <property type="entry name" value="Clavaminate synthase-like"/>
    <property type="match status" value="1"/>
</dbReference>
<keyword evidence="3" id="KW-0223">Dioxygenase</keyword>
<dbReference type="PANTHER" id="PTHR43779:SF3">
    <property type="entry name" value="(3R)-3-[(CARBOXYMETHYL)AMINO]FATTY ACID OXYGENASE_DECARBOXYLASE"/>
    <property type="match status" value="1"/>
</dbReference>
<evidence type="ECO:0000259" key="7">
    <source>
        <dbReference type="Pfam" id="PF02668"/>
    </source>
</evidence>
<evidence type="ECO:0000256" key="6">
    <source>
        <dbReference type="SAM" id="MobiDB-lite"/>
    </source>
</evidence>
<feature type="region of interest" description="Disordered" evidence="6">
    <location>
        <begin position="300"/>
        <end position="324"/>
    </location>
</feature>
<evidence type="ECO:0000256" key="1">
    <source>
        <dbReference type="ARBA" id="ARBA00005896"/>
    </source>
</evidence>
<dbReference type="GO" id="GO:0051213">
    <property type="term" value="F:dioxygenase activity"/>
    <property type="evidence" value="ECO:0007669"/>
    <property type="project" value="UniProtKB-KW"/>
</dbReference>
<evidence type="ECO:0000313" key="8">
    <source>
        <dbReference type="EMBL" id="KAF2168745.1"/>
    </source>
</evidence>
<dbReference type="OrthoDB" id="5818554at2759"/>
<evidence type="ECO:0000313" key="9">
    <source>
        <dbReference type="Proteomes" id="UP000799537"/>
    </source>
</evidence>
<dbReference type="InterPro" id="IPR003819">
    <property type="entry name" value="TauD/TfdA-like"/>
</dbReference>
<evidence type="ECO:0000256" key="3">
    <source>
        <dbReference type="ARBA" id="ARBA00022964"/>
    </source>
</evidence>
<dbReference type="Gene3D" id="3.60.130.10">
    <property type="entry name" value="Clavaminate synthase-like"/>
    <property type="match status" value="1"/>
</dbReference>
<keyword evidence="4" id="KW-0560">Oxidoreductase</keyword>
<dbReference type="AlphaFoldDB" id="A0A6A6CNP8"/>
<dbReference type="EMBL" id="ML993589">
    <property type="protein sequence ID" value="KAF2168745.1"/>
    <property type="molecule type" value="Genomic_DNA"/>
</dbReference>
<comment type="similarity">
    <text evidence="1">Belongs to the TfdA dioxygenase family.</text>
</comment>
<evidence type="ECO:0000256" key="4">
    <source>
        <dbReference type="ARBA" id="ARBA00023002"/>
    </source>
</evidence>
<dbReference type="Proteomes" id="UP000799537">
    <property type="component" value="Unassembled WGS sequence"/>
</dbReference>
<protein>
    <recommendedName>
        <fullName evidence="7">TauD/TfdA-like domain-containing protein</fullName>
    </recommendedName>
</protein>
<keyword evidence="2" id="KW-0479">Metal-binding</keyword>
<keyword evidence="5" id="KW-0408">Iron</keyword>
<name>A0A6A6CNP8_ZASCE</name>
<dbReference type="PANTHER" id="PTHR43779">
    <property type="entry name" value="DIOXYGENASE RV0097-RELATED"/>
    <property type="match status" value="1"/>
</dbReference>
<dbReference type="InterPro" id="IPR042098">
    <property type="entry name" value="TauD-like_sf"/>
</dbReference>
<organism evidence="8 9">
    <name type="scientific">Zasmidium cellare ATCC 36951</name>
    <dbReference type="NCBI Taxonomy" id="1080233"/>
    <lineage>
        <taxon>Eukaryota</taxon>
        <taxon>Fungi</taxon>
        <taxon>Dikarya</taxon>
        <taxon>Ascomycota</taxon>
        <taxon>Pezizomycotina</taxon>
        <taxon>Dothideomycetes</taxon>
        <taxon>Dothideomycetidae</taxon>
        <taxon>Mycosphaerellales</taxon>
        <taxon>Mycosphaerellaceae</taxon>
        <taxon>Zasmidium</taxon>
    </lineage>
</organism>
<keyword evidence="9" id="KW-1185">Reference proteome</keyword>
<gene>
    <name evidence="8" type="ORF">M409DRAFT_65163</name>
</gene>
<dbReference type="RefSeq" id="XP_033669634.1">
    <property type="nucleotide sequence ID" value="XM_033816397.1"/>
</dbReference>
<accession>A0A6A6CNP8</accession>
<dbReference type="GO" id="GO:0046872">
    <property type="term" value="F:metal ion binding"/>
    <property type="evidence" value="ECO:0007669"/>
    <property type="project" value="UniProtKB-KW"/>
</dbReference>
<reference evidence="8" key="1">
    <citation type="journal article" date="2020" name="Stud. Mycol.">
        <title>101 Dothideomycetes genomes: a test case for predicting lifestyles and emergence of pathogens.</title>
        <authorList>
            <person name="Haridas S."/>
            <person name="Albert R."/>
            <person name="Binder M."/>
            <person name="Bloem J."/>
            <person name="Labutti K."/>
            <person name="Salamov A."/>
            <person name="Andreopoulos B."/>
            <person name="Baker S."/>
            <person name="Barry K."/>
            <person name="Bills G."/>
            <person name="Bluhm B."/>
            <person name="Cannon C."/>
            <person name="Castanera R."/>
            <person name="Culley D."/>
            <person name="Daum C."/>
            <person name="Ezra D."/>
            <person name="Gonzalez J."/>
            <person name="Henrissat B."/>
            <person name="Kuo A."/>
            <person name="Liang C."/>
            <person name="Lipzen A."/>
            <person name="Lutzoni F."/>
            <person name="Magnuson J."/>
            <person name="Mondo S."/>
            <person name="Nolan M."/>
            <person name="Ohm R."/>
            <person name="Pangilinan J."/>
            <person name="Park H.-J."/>
            <person name="Ramirez L."/>
            <person name="Alfaro M."/>
            <person name="Sun H."/>
            <person name="Tritt A."/>
            <person name="Yoshinaga Y."/>
            <person name="Zwiers L.-H."/>
            <person name="Turgeon B."/>
            <person name="Goodwin S."/>
            <person name="Spatafora J."/>
            <person name="Crous P."/>
            <person name="Grigoriev I."/>
        </authorList>
    </citation>
    <scope>NUCLEOTIDE SEQUENCE</scope>
    <source>
        <strain evidence="8">ATCC 36951</strain>
    </source>
</reference>
<evidence type="ECO:0000256" key="5">
    <source>
        <dbReference type="ARBA" id="ARBA00023004"/>
    </source>
</evidence>
<evidence type="ECO:0000256" key="2">
    <source>
        <dbReference type="ARBA" id="ARBA00022723"/>
    </source>
</evidence>
<dbReference type="GeneID" id="54569669"/>